<dbReference type="InterPro" id="IPR011013">
    <property type="entry name" value="Gal_mutarotase_sf_dom"/>
</dbReference>
<evidence type="ECO:0000313" key="7">
    <source>
        <dbReference type="EMBL" id="PNT95501.1"/>
    </source>
</evidence>
<evidence type="ECO:0000259" key="6">
    <source>
        <dbReference type="Pfam" id="PF22681"/>
    </source>
</evidence>
<keyword evidence="2" id="KW-0378">Hydrolase</keyword>
<dbReference type="CDD" id="cd14752">
    <property type="entry name" value="GH31_N"/>
    <property type="match status" value="1"/>
</dbReference>
<evidence type="ECO:0000259" key="4">
    <source>
        <dbReference type="Pfam" id="PF13802"/>
    </source>
</evidence>
<dbReference type="SUPFAM" id="SSF51011">
    <property type="entry name" value="Glycosyl hydrolase domain"/>
    <property type="match status" value="1"/>
</dbReference>
<dbReference type="GO" id="GO:0030246">
    <property type="term" value="F:carbohydrate binding"/>
    <property type="evidence" value="ECO:0007669"/>
    <property type="project" value="InterPro"/>
</dbReference>
<dbReference type="InterPro" id="IPR025887">
    <property type="entry name" value="Glyco_hydro_31_N_dom"/>
</dbReference>
<dbReference type="Gene3D" id="3.20.20.80">
    <property type="entry name" value="Glycosidases"/>
    <property type="match status" value="1"/>
</dbReference>
<dbReference type="Gene3D" id="2.60.40.10">
    <property type="entry name" value="Immunoglobulins"/>
    <property type="match status" value="1"/>
</dbReference>
<dbReference type="InterPro" id="IPR048395">
    <property type="entry name" value="Glyco_hydro_31_C"/>
</dbReference>
<dbReference type="SUPFAM" id="SSF51445">
    <property type="entry name" value="(Trans)glycosidases"/>
    <property type="match status" value="1"/>
</dbReference>
<comment type="similarity">
    <text evidence="1 2">Belongs to the glycosyl hydrolase 31 family.</text>
</comment>
<dbReference type="OrthoDB" id="176168at2"/>
<evidence type="ECO:0000256" key="2">
    <source>
        <dbReference type="RuleBase" id="RU361185"/>
    </source>
</evidence>
<dbReference type="PANTHER" id="PTHR43863:SF2">
    <property type="entry name" value="MALTASE-GLUCOAMYLASE"/>
    <property type="match status" value="1"/>
</dbReference>
<keyword evidence="8" id="KW-1185">Reference proteome</keyword>
<feature type="domain" description="Lmo2446-like N-terminal" evidence="6">
    <location>
        <begin position="5"/>
        <end position="64"/>
    </location>
</feature>
<evidence type="ECO:0000259" key="5">
    <source>
        <dbReference type="Pfam" id="PF21365"/>
    </source>
</evidence>
<protein>
    <submittedName>
        <fullName evidence="7">Uncharacterized protein</fullName>
    </submittedName>
</protein>
<dbReference type="CDD" id="cd06597">
    <property type="entry name" value="GH31_transferase_CtsY"/>
    <property type="match status" value="1"/>
</dbReference>
<dbReference type="GO" id="GO:0005975">
    <property type="term" value="P:carbohydrate metabolic process"/>
    <property type="evidence" value="ECO:0007669"/>
    <property type="project" value="InterPro"/>
</dbReference>
<feature type="domain" description="Glycoside hydrolase family 31 N-terminal" evidence="4">
    <location>
        <begin position="154"/>
        <end position="292"/>
    </location>
</feature>
<dbReference type="Gene3D" id="2.60.40.1760">
    <property type="entry name" value="glycosyl hydrolase (family 31)"/>
    <property type="match status" value="1"/>
</dbReference>
<comment type="caution">
    <text evidence="7">The sequence shown here is derived from an EMBL/GenBank/DDBJ whole genome shotgun (WGS) entry which is preliminary data.</text>
</comment>
<evidence type="ECO:0000256" key="1">
    <source>
        <dbReference type="ARBA" id="ARBA00007806"/>
    </source>
</evidence>
<dbReference type="KEGG" id="cthd:CDO33_10380"/>
<reference evidence="7 8" key="1">
    <citation type="submission" date="2017-06" db="EMBL/GenBank/DDBJ databases">
        <title>Investigating the central metabolism of Clostridium thermosuccinogenes.</title>
        <authorList>
            <person name="Koendjbiharie J.G."/>
            <person name="van Kranenburg R."/>
        </authorList>
    </citation>
    <scope>NUCLEOTIDE SEQUENCE [LARGE SCALE GENOMIC DNA]</scope>
    <source>
        <strain evidence="7 8">DSM 5806</strain>
    </source>
</reference>
<feature type="domain" description="Glycoside hydrolase family 31 TIM barrel" evidence="3">
    <location>
        <begin position="341"/>
        <end position="702"/>
    </location>
</feature>
<proteinExistence type="inferred from homology"/>
<dbReference type="InterPro" id="IPR051816">
    <property type="entry name" value="Glycosyl_Hydrolase_31"/>
</dbReference>
<dbReference type="Pfam" id="PF21365">
    <property type="entry name" value="Glyco_hydro_31_3rd"/>
    <property type="match status" value="1"/>
</dbReference>
<dbReference type="Gene3D" id="2.60.40.1180">
    <property type="entry name" value="Golgi alpha-mannosidase II"/>
    <property type="match status" value="2"/>
</dbReference>
<dbReference type="Pfam" id="PF13802">
    <property type="entry name" value="Gal_mutarotas_2"/>
    <property type="match status" value="1"/>
</dbReference>
<dbReference type="InterPro" id="IPR000322">
    <property type="entry name" value="Glyco_hydro_31_TIM"/>
</dbReference>
<dbReference type="PANTHER" id="PTHR43863">
    <property type="entry name" value="HYDROLASE, PUTATIVE (AFU_ORTHOLOGUE AFUA_1G03140)-RELATED"/>
    <property type="match status" value="1"/>
</dbReference>
<dbReference type="Proteomes" id="UP000236151">
    <property type="component" value="Unassembled WGS sequence"/>
</dbReference>
<evidence type="ECO:0000313" key="8">
    <source>
        <dbReference type="Proteomes" id="UP000236151"/>
    </source>
</evidence>
<dbReference type="Pfam" id="PF01055">
    <property type="entry name" value="Glyco_hydro_31_2nd"/>
    <property type="match status" value="1"/>
</dbReference>
<sequence>MLIKHLPCGLSPYYDCGYQRTPHYPLKNEKVEINCRIEHLPENADVFIQWTLDGMEQERIKGTRFSRENDDRAYFSFNLGPFDQPVHVTYKIIAKASDAEISTKEYSFDVLTRIELTKPELAGESENSIWAVYKYGENYYSIEAAIQNNLLRLSSHSGQKPAAINALKKTNGYEYKNDEGYSVKVSENPFGICISKDGEEIIEISEKNMALALDVDAAGNVYKVGQTFRMQGKGFYGFGEKFDRINQKGLAPKAFVVEKFTNQQDKTYIPMPFFFTEKGYGFYRDTSYRSDFFLNPVESTDLVDVRIESLCRKSGLLFEDYIFLGKPSFVIKEFHKLTGAPALPPRWTFGPWISANGWNTQSEAQEQIEQLNFHSIPATVMVLEAWSDEETFYIFNDAKYELGDGGKSFKFEDFTFEQQCKWPDLKAFTGMLEENNIKLILWQIPVIKYIEGNKDNQLFNDESYVIKNKYCIMNDDGTPYRITDNWFNNSLVLDFTNPEAVEWWFKKREYLLTQLNVAGFKTDGGEFIYDSSARFYNGKDVEEMHNLYPNLYVGAYNDFLKKHLGEGNGVTFSRAGFTGAQKYPIHWAGDQLSTYSELRGQLTAGISAGLSGILFWSFDIGGFAGEFPTTELYIRSVEFAAFCPIMQFHSEPRSGQFFLTEREHWINDRSPWNMARVNKDNRILEQYRKYANIRMNLIPYLIEEASNCVNVSRPMMAHLIYDYPEDENVINIDDEYMLGRALLVAPVIKEGQTERSIYLPEGEWYDFWTGERIDGGKAIMYPCALDRIPVFVKGGSLIPVNLNEHYIMGETDKTGFVGNNTDEYANLCFLVYGEGECSIKTVGSESTIKVRAVGSKIDIECSPEIDADKVTLIFAGDNYKVQDVIVNGGKAVTQPITAKVFGRAVPGYAVKLG</sequence>
<dbReference type="Pfam" id="PF22681">
    <property type="entry name" value="Lmo2446-like_N"/>
    <property type="match status" value="1"/>
</dbReference>
<dbReference type="InterPro" id="IPR017853">
    <property type="entry name" value="GH"/>
</dbReference>
<feature type="domain" description="Glycosyl hydrolase family 31 C-terminal" evidence="5">
    <location>
        <begin position="713"/>
        <end position="798"/>
    </location>
</feature>
<dbReference type="GO" id="GO:0004553">
    <property type="term" value="F:hydrolase activity, hydrolyzing O-glycosyl compounds"/>
    <property type="evidence" value="ECO:0007669"/>
    <property type="project" value="InterPro"/>
</dbReference>
<dbReference type="InterPro" id="IPR013780">
    <property type="entry name" value="Glyco_hydro_b"/>
</dbReference>
<keyword evidence="2" id="KW-0326">Glycosidase</keyword>
<dbReference type="InterPro" id="IPR013783">
    <property type="entry name" value="Ig-like_fold"/>
</dbReference>
<dbReference type="AlphaFoldDB" id="A0A2K2F9N6"/>
<dbReference type="InterPro" id="IPR055242">
    <property type="entry name" value="Lmo2446-like_N"/>
</dbReference>
<dbReference type="RefSeq" id="WP_103082927.1">
    <property type="nucleotide sequence ID" value="NZ_CP021850.1"/>
</dbReference>
<organism evidence="7 8">
    <name type="scientific">Clostridium thermosuccinogenes</name>
    <dbReference type="NCBI Taxonomy" id="84032"/>
    <lineage>
        <taxon>Bacteria</taxon>
        <taxon>Bacillati</taxon>
        <taxon>Bacillota</taxon>
        <taxon>Clostridia</taxon>
        <taxon>Eubacteriales</taxon>
        <taxon>Clostridiaceae</taxon>
        <taxon>Clostridium</taxon>
    </lineage>
</organism>
<gene>
    <name evidence="7" type="ORF">CDQ84_16945</name>
</gene>
<accession>A0A2K2F9N6</accession>
<evidence type="ECO:0000259" key="3">
    <source>
        <dbReference type="Pfam" id="PF01055"/>
    </source>
</evidence>
<dbReference type="EMBL" id="NIOJ01000065">
    <property type="protein sequence ID" value="PNT95501.1"/>
    <property type="molecule type" value="Genomic_DNA"/>
</dbReference>
<name>A0A2K2F9N6_9CLOT</name>
<dbReference type="SUPFAM" id="SSF74650">
    <property type="entry name" value="Galactose mutarotase-like"/>
    <property type="match status" value="1"/>
</dbReference>